<protein>
    <submittedName>
        <fullName evidence="1">Uncharacterized protein</fullName>
    </submittedName>
</protein>
<reference evidence="1" key="2">
    <citation type="journal article" date="2021" name="Genome Biol. Evol.">
        <title>Developing a high-quality reference genome for a parasitic bivalve with doubly uniparental inheritance (Bivalvia: Unionida).</title>
        <authorList>
            <person name="Smith C.H."/>
        </authorList>
    </citation>
    <scope>NUCLEOTIDE SEQUENCE</scope>
    <source>
        <strain evidence="1">CHS0354</strain>
        <tissue evidence="1">Mantle</tissue>
    </source>
</reference>
<gene>
    <name evidence="1" type="ORF">CHS0354_037272</name>
</gene>
<evidence type="ECO:0000313" key="1">
    <source>
        <dbReference type="EMBL" id="KAK3599786.1"/>
    </source>
</evidence>
<name>A0AAE0SXK7_9BIVA</name>
<dbReference type="Proteomes" id="UP001195483">
    <property type="component" value="Unassembled WGS sequence"/>
</dbReference>
<proteinExistence type="predicted"/>
<sequence length="129" mass="14873">MDLEIAENARETSNQVWQDNRPDERINVTEWAQLRRHDAELELPNKERVVMTNQYIIERHGHRLFFELGDSGAGIFIVDEENTLTLIGIAIGMLDLDYCVVTPIEYVLKALGLTLEDLHFEEDMEVSDA</sequence>
<dbReference type="AlphaFoldDB" id="A0AAE0SXK7"/>
<accession>A0AAE0SXK7</accession>
<comment type="caution">
    <text evidence="1">The sequence shown here is derived from an EMBL/GenBank/DDBJ whole genome shotgun (WGS) entry which is preliminary data.</text>
</comment>
<organism evidence="1 2">
    <name type="scientific">Potamilus streckersoni</name>
    <dbReference type="NCBI Taxonomy" id="2493646"/>
    <lineage>
        <taxon>Eukaryota</taxon>
        <taxon>Metazoa</taxon>
        <taxon>Spiralia</taxon>
        <taxon>Lophotrochozoa</taxon>
        <taxon>Mollusca</taxon>
        <taxon>Bivalvia</taxon>
        <taxon>Autobranchia</taxon>
        <taxon>Heteroconchia</taxon>
        <taxon>Palaeoheterodonta</taxon>
        <taxon>Unionida</taxon>
        <taxon>Unionoidea</taxon>
        <taxon>Unionidae</taxon>
        <taxon>Ambleminae</taxon>
        <taxon>Lampsilini</taxon>
        <taxon>Potamilus</taxon>
    </lineage>
</organism>
<reference evidence="1" key="1">
    <citation type="journal article" date="2021" name="Genome Biol. Evol.">
        <title>A High-Quality Reference Genome for a Parasitic Bivalve with Doubly Uniparental Inheritance (Bivalvia: Unionida).</title>
        <authorList>
            <person name="Smith C.H."/>
        </authorList>
    </citation>
    <scope>NUCLEOTIDE SEQUENCE</scope>
    <source>
        <strain evidence="1">CHS0354</strain>
    </source>
</reference>
<reference evidence="1" key="3">
    <citation type="submission" date="2023-05" db="EMBL/GenBank/DDBJ databases">
        <authorList>
            <person name="Smith C.H."/>
        </authorList>
    </citation>
    <scope>NUCLEOTIDE SEQUENCE</scope>
    <source>
        <strain evidence="1">CHS0354</strain>
        <tissue evidence="1">Mantle</tissue>
    </source>
</reference>
<keyword evidence="2" id="KW-1185">Reference proteome</keyword>
<dbReference type="EMBL" id="JAEAOA010002176">
    <property type="protein sequence ID" value="KAK3599786.1"/>
    <property type="molecule type" value="Genomic_DNA"/>
</dbReference>
<evidence type="ECO:0000313" key="2">
    <source>
        <dbReference type="Proteomes" id="UP001195483"/>
    </source>
</evidence>